<name>A0AB39WIY4_9FLAO</name>
<dbReference type="AlphaFoldDB" id="A0AB39WIY4"/>
<dbReference type="RefSeq" id="WP_369764928.1">
    <property type="nucleotide sequence ID" value="NZ_CP165627.1"/>
</dbReference>
<protein>
    <recommendedName>
        <fullName evidence="2">DUF4303 domain-containing protein</fullName>
    </recommendedName>
</protein>
<proteinExistence type="predicted"/>
<reference evidence="1" key="1">
    <citation type="submission" date="2024-07" db="EMBL/GenBank/DDBJ databases">
        <authorList>
            <person name="Biller S.J."/>
        </authorList>
    </citation>
    <scope>NUCLEOTIDE SEQUENCE</scope>
    <source>
        <strain evidence="1">WC2429</strain>
    </source>
</reference>
<sequence length="173" mass="20066">MNEEAKIISKHNLDCSNLENLTKDIANRLDCNIEYGYYQNINGQHEFVQFGNIEVNPKGVTSTIYDMTNDASTEFKYVLELGEEAKLIFNDMIQVIPPWEEEFETAFNNFNSKGFQQEPYYMGIFEDLKKLGGDKVYFIKETFEPEIEIKSKTTATDYLNTIKDKATFFEVAL</sequence>
<dbReference type="EMBL" id="CP165627">
    <property type="protein sequence ID" value="XDV00996.1"/>
    <property type="molecule type" value="Genomic_DNA"/>
</dbReference>
<evidence type="ECO:0008006" key="2">
    <source>
        <dbReference type="Google" id="ProtNLM"/>
    </source>
</evidence>
<evidence type="ECO:0000313" key="1">
    <source>
        <dbReference type="EMBL" id="XDV00996.1"/>
    </source>
</evidence>
<gene>
    <name evidence="1" type="ORF">AB3G32_11735</name>
</gene>
<accession>A0AB39WIY4</accession>
<organism evidence="1">
    <name type="scientific">Flavobacterium sp. WC2429</name>
    <dbReference type="NCBI Taxonomy" id="3234140"/>
    <lineage>
        <taxon>Bacteria</taxon>
        <taxon>Pseudomonadati</taxon>
        <taxon>Bacteroidota</taxon>
        <taxon>Flavobacteriia</taxon>
        <taxon>Flavobacteriales</taxon>
        <taxon>Flavobacteriaceae</taxon>
        <taxon>Flavobacterium</taxon>
    </lineage>
</organism>